<sequence>MVLILPLFFYQMNKFPILEGKVSRLKMLWQCVILICVSPLSWLDGKDQDMTLEYFLIQFKRSKIQISTPTKW</sequence>
<protein>
    <submittedName>
        <fullName evidence="1">Uncharacterized protein</fullName>
    </submittedName>
</protein>
<accession>A0A7J9AYW8</accession>
<gene>
    <name evidence="1" type="ORF">Golax_020373</name>
</gene>
<keyword evidence="2" id="KW-1185">Reference proteome</keyword>
<evidence type="ECO:0000313" key="1">
    <source>
        <dbReference type="EMBL" id="MBA0729287.1"/>
    </source>
</evidence>
<proteinExistence type="predicted"/>
<reference evidence="1 2" key="1">
    <citation type="journal article" date="2019" name="Genome Biol. Evol.">
        <title>Insights into the evolution of the New World diploid cottons (Gossypium, subgenus Houzingenia) based on genome sequencing.</title>
        <authorList>
            <person name="Grover C.E."/>
            <person name="Arick M.A. 2nd"/>
            <person name="Thrash A."/>
            <person name="Conover J.L."/>
            <person name="Sanders W.S."/>
            <person name="Peterson D.G."/>
            <person name="Frelichowski J.E."/>
            <person name="Scheffler J.A."/>
            <person name="Scheffler B.E."/>
            <person name="Wendel J.F."/>
        </authorList>
    </citation>
    <scope>NUCLEOTIDE SEQUENCE [LARGE SCALE GENOMIC DNA]</scope>
    <source>
        <strain evidence="1">4</strain>
        <tissue evidence="1">Leaf</tissue>
    </source>
</reference>
<name>A0A7J9AYW8_9ROSI</name>
<comment type="caution">
    <text evidence="1">The sequence shown here is derived from an EMBL/GenBank/DDBJ whole genome shotgun (WGS) entry which is preliminary data.</text>
</comment>
<organism evidence="1 2">
    <name type="scientific">Gossypium laxum</name>
    <dbReference type="NCBI Taxonomy" id="34288"/>
    <lineage>
        <taxon>Eukaryota</taxon>
        <taxon>Viridiplantae</taxon>
        <taxon>Streptophyta</taxon>
        <taxon>Embryophyta</taxon>
        <taxon>Tracheophyta</taxon>
        <taxon>Spermatophyta</taxon>
        <taxon>Magnoliopsida</taxon>
        <taxon>eudicotyledons</taxon>
        <taxon>Gunneridae</taxon>
        <taxon>Pentapetalae</taxon>
        <taxon>rosids</taxon>
        <taxon>malvids</taxon>
        <taxon>Malvales</taxon>
        <taxon>Malvaceae</taxon>
        <taxon>Malvoideae</taxon>
        <taxon>Gossypium</taxon>
    </lineage>
</organism>
<evidence type="ECO:0000313" key="2">
    <source>
        <dbReference type="Proteomes" id="UP000593574"/>
    </source>
</evidence>
<dbReference type="AlphaFoldDB" id="A0A7J9AYW8"/>
<dbReference type="Proteomes" id="UP000593574">
    <property type="component" value="Unassembled WGS sequence"/>
</dbReference>
<dbReference type="EMBL" id="JABEZV010436451">
    <property type="protein sequence ID" value="MBA0729287.1"/>
    <property type="molecule type" value="Genomic_DNA"/>
</dbReference>